<evidence type="ECO:0000313" key="5">
    <source>
        <dbReference type="EMBL" id="MBS4884385.1"/>
    </source>
</evidence>
<dbReference type="Pfam" id="PF03575">
    <property type="entry name" value="Peptidase_S51"/>
    <property type="match status" value="1"/>
</dbReference>
<keyword evidence="2" id="KW-0645">Protease</keyword>
<accession>A0A942WBQ3</accession>
<dbReference type="PANTHER" id="PTHR20842">
    <property type="entry name" value="PROTEASE S51 ALPHA-ASPARTYL DIPEPTIDASE"/>
    <property type="match status" value="1"/>
</dbReference>
<keyword evidence="5" id="KW-0315">Glutamine amidotransferase</keyword>
<gene>
    <name evidence="5" type="ORF">KHZ85_06430</name>
</gene>
<dbReference type="AlphaFoldDB" id="A0A942WBQ3"/>
<proteinExistence type="inferred from homology"/>
<comment type="similarity">
    <text evidence="1">Belongs to the peptidase S51 family.</text>
</comment>
<dbReference type="GO" id="GO:0008236">
    <property type="term" value="F:serine-type peptidase activity"/>
    <property type="evidence" value="ECO:0007669"/>
    <property type="project" value="UniProtKB-KW"/>
</dbReference>
<dbReference type="RefSeq" id="WP_237929192.1">
    <property type="nucleotide sequence ID" value="NZ_CAUFDR010000030.1"/>
</dbReference>
<reference evidence="5" key="1">
    <citation type="submission" date="2021-02" db="EMBL/GenBank/DDBJ databases">
        <title>Infant gut strain persistence is associated with maternal origin, phylogeny, and functional potential including surface adhesion and iron acquisition.</title>
        <authorList>
            <person name="Lou Y.C."/>
        </authorList>
    </citation>
    <scope>NUCLEOTIDE SEQUENCE</scope>
    <source>
        <strain evidence="5">L3_108_103G1_dasL3_108_103G1_concoct_2</strain>
    </source>
</reference>
<keyword evidence="4" id="KW-0720">Serine protease</keyword>
<evidence type="ECO:0000313" key="6">
    <source>
        <dbReference type="Proteomes" id="UP000753219"/>
    </source>
</evidence>
<dbReference type="PANTHER" id="PTHR20842:SF0">
    <property type="entry name" value="ALPHA-ASPARTYL DIPEPTIDASE"/>
    <property type="match status" value="1"/>
</dbReference>
<evidence type="ECO:0000256" key="1">
    <source>
        <dbReference type="ARBA" id="ARBA00006534"/>
    </source>
</evidence>
<dbReference type="InterPro" id="IPR005320">
    <property type="entry name" value="Peptidase_S51"/>
</dbReference>
<dbReference type="InterPro" id="IPR029062">
    <property type="entry name" value="Class_I_gatase-like"/>
</dbReference>
<dbReference type="Proteomes" id="UP000753219">
    <property type="component" value="Unassembled WGS sequence"/>
</dbReference>
<protein>
    <submittedName>
        <fullName evidence="5">Type 1 glutamine amidotransferase-like domain-containing protein</fullName>
    </submittedName>
</protein>
<evidence type="ECO:0000256" key="3">
    <source>
        <dbReference type="ARBA" id="ARBA00022801"/>
    </source>
</evidence>
<name>A0A942WBQ3_9FIRM</name>
<dbReference type="EMBL" id="JAGZMZ010000013">
    <property type="protein sequence ID" value="MBS4884385.1"/>
    <property type="molecule type" value="Genomic_DNA"/>
</dbReference>
<organism evidence="5 6">
    <name type="scientific">Amedibacillus dolichus</name>
    <dbReference type="NCBI Taxonomy" id="31971"/>
    <lineage>
        <taxon>Bacteria</taxon>
        <taxon>Bacillati</taxon>
        <taxon>Bacillota</taxon>
        <taxon>Erysipelotrichia</taxon>
        <taxon>Erysipelotrichales</taxon>
        <taxon>Erysipelotrichaceae</taxon>
        <taxon>Amedibacillus</taxon>
    </lineage>
</organism>
<dbReference type="Gene3D" id="3.40.50.880">
    <property type="match status" value="1"/>
</dbReference>
<evidence type="ECO:0000256" key="2">
    <source>
        <dbReference type="ARBA" id="ARBA00022670"/>
    </source>
</evidence>
<comment type="caution">
    <text evidence="5">The sequence shown here is derived from an EMBL/GenBank/DDBJ whole genome shotgun (WGS) entry which is preliminary data.</text>
</comment>
<dbReference type="GO" id="GO:0006508">
    <property type="term" value="P:proteolysis"/>
    <property type="evidence" value="ECO:0007669"/>
    <property type="project" value="UniProtKB-KW"/>
</dbReference>
<evidence type="ECO:0000256" key="4">
    <source>
        <dbReference type="ARBA" id="ARBA00022825"/>
    </source>
</evidence>
<sequence length="203" mass="23173">MRRFVAIGSGNFQKQETLKIDQFIIQKTGKQNPKILFLPAAAKDDQGYGKRFKQYYRSLGCEVKQLRLWHTKLEKAQIQDCVLSCDILYLGGGNTTVLMQILKEKELLPILKLAYQNGIVCVGNSAGANVWFDYGFSDLYDDGSVYAYVEGMHVISGIFYPHANDVQSKSKHQIPPISKLREYTCFKGEALYFENEIMITHLR</sequence>
<keyword evidence="3" id="KW-0378">Hydrolase</keyword>
<dbReference type="SUPFAM" id="SSF52317">
    <property type="entry name" value="Class I glutamine amidotransferase-like"/>
    <property type="match status" value="1"/>
</dbReference>